<gene>
    <name evidence="12" type="ORF">HKK74_02545</name>
</gene>
<evidence type="ECO:0000313" key="12">
    <source>
        <dbReference type="EMBL" id="MBC6464379.1"/>
    </source>
</evidence>
<dbReference type="CDD" id="cd04590">
    <property type="entry name" value="CBS_pair_CorC_HlyC_assoc"/>
    <property type="match status" value="1"/>
</dbReference>
<feature type="domain" description="CBS" evidence="10">
    <location>
        <begin position="279"/>
        <end position="334"/>
    </location>
</feature>
<dbReference type="PANTHER" id="PTHR43099">
    <property type="entry name" value="UPF0053 PROTEIN YRKA"/>
    <property type="match status" value="1"/>
</dbReference>
<name>A0ABR7LHY9_9ACTN</name>
<keyword evidence="13" id="KW-1185">Reference proteome</keyword>
<evidence type="ECO:0000256" key="8">
    <source>
        <dbReference type="PROSITE-ProRule" id="PRU01193"/>
    </source>
</evidence>
<dbReference type="PROSITE" id="PS51371">
    <property type="entry name" value="CBS"/>
    <property type="match status" value="2"/>
</dbReference>
<evidence type="ECO:0000256" key="9">
    <source>
        <dbReference type="SAM" id="Phobius"/>
    </source>
</evidence>
<dbReference type="InterPro" id="IPR002550">
    <property type="entry name" value="CNNM"/>
</dbReference>
<evidence type="ECO:0000256" key="6">
    <source>
        <dbReference type="ARBA" id="ARBA00023136"/>
    </source>
</evidence>
<comment type="caution">
    <text evidence="12">The sequence shown here is derived from an EMBL/GenBank/DDBJ whole genome shotgun (WGS) entry which is preliminary data.</text>
</comment>
<evidence type="ECO:0000313" key="13">
    <source>
        <dbReference type="Proteomes" id="UP000805614"/>
    </source>
</evidence>
<comment type="subcellular location">
    <subcellularLocation>
        <location evidence="1">Cell membrane</location>
        <topology evidence="1">Multi-pass membrane protein</topology>
    </subcellularLocation>
</comment>
<protein>
    <submittedName>
        <fullName evidence="12">HlyC/CorC family transporter</fullName>
    </submittedName>
</protein>
<keyword evidence="4" id="KW-0677">Repeat</keyword>
<dbReference type="Pfam" id="PF00571">
    <property type="entry name" value="CBS"/>
    <property type="match status" value="2"/>
</dbReference>
<evidence type="ECO:0000256" key="3">
    <source>
        <dbReference type="ARBA" id="ARBA00022692"/>
    </source>
</evidence>
<keyword evidence="3 8" id="KW-0812">Transmembrane</keyword>
<dbReference type="PANTHER" id="PTHR43099:SF5">
    <property type="entry name" value="HLYC_CORC FAMILY TRANSPORTER"/>
    <property type="match status" value="1"/>
</dbReference>
<reference evidence="12 13" key="1">
    <citation type="submission" date="2020-06" db="EMBL/GenBank/DDBJ databases">
        <title>Actinomadura xiongansis sp. nov., isolated from soil of Baiyangdian.</title>
        <authorList>
            <person name="Zhang X."/>
        </authorList>
    </citation>
    <scope>NUCLEOTIDE SEQUENCE [LARGE SCALE GENOMIC DNA]</scope>
    <source>
        <strain evidence="12 13">HBUM206468</strain>
    </source>
</reference>
<dbReference type="Pfam" id="PF01595">
    <property type="entry name" value="CNNM"/>
    <property type="match status" value="1"/>
</dbReference>
<keyword evidence="7" id="KW-0129">CBS domain</keyword>
<dbReference type="InterPro" id="IPR046342">
    <property type="entry name" value="CBS_dom_sf"/>
</dbReference>
<feature type="transmembrane region" description="Helical" evidence="9">
    <location>
        <begin position="96"/>
        <end position="117"/>
    </location>
</feature>
<evidence type="ECO:0000256" key="2">
    <source>
        <dbReference type="ARBA" id="ARBA00022475"/>
    </source>
</evidence>
<evidence type="ECO:0000256" key="7">
    <source>
        <dbReference type="PROSITE-ProRule" id="PRU00703"/>
    </source>
</evidence>
<dbReference type="Proteomes" id="UP000805614">
    <property type="component" value="Unassembled WGS sequence"/>
</dbReference>
<organism evidence="12 13">
    <name type="scientific">Actinomadura alba</name>
    <dbReference type="NCBI Taxonomy" id="406431"/>
    <lineage>
        <taxon>Bacteria</taxon>
        <taxon>Bacillati</taxon>
        <taxon>Actinomycetota</taxon>
        <taxon>Actinomycetes</taxon>
        <taxon>Streptosporangiales</taxon>
        <taxon>Thermomonosporaceae</taxon>
        <taxon>Actinomadura</taxon>
    </lineage>
</organism>
<evidence type="ECO:0000259" key="11">
    <source>
        <dbReference type="PROSITE" id="PS51846"/>
    </source>
</evidence>
<feature type="transmembrane region" description="Helical" evidence="9">
    <location>
        <begin position="6"/>
        <end position="26"/>
    </location>
</feature>
<feature type="domain" description="CNNM transmembrane" evidence="11">
    <location>
        <begin position="1"/>
        <end position="200"/>
    </location>
</feature>
<dbReference type="PROSITE" id="PS51846">
    <property type="entry name" value="CNNM"/>
    <property type="match status" value="1"/>
</dbReference>
<proteinExistence type="predicted"/>
<evidence type="ECO:0000256" key="1">
    <source>
        <dbReference type="ARBA" id="ARBA00004651"/>
    </source>
</evidence>
<dbReference type="InterPro" id="IPR044751">
    <property type="entry name" value="Ion_transp-like_CBS"/>
</dbReference>
<dbReference type="InterPro" id="IPR000644">
    <property type="entry name" value="CBS_dom"/>
</dbReference>
<feature type="transmembrane region" description="Helical" evidence="9">
    <location>
        <begin position="47"/>
        <end position="76"/>
    </location>
</feature>
<sequence>MSALDLVAIFVLLGLNGFFVGSEFALISARRTQIEPLAAHSRRARAVVAAMEAVPTMLAGAQLGVTVASLLLGAIGEPTLAHALEPAFEAASVPEHFVHPVAFALALTLVVSGHIMLGEMVPKNLALAGPERVALWIVPPLLAFSRLTQPFIAVIKLLSNVTLRLMRLPATSEVRTVYTRDELPALIGESREHRLLEAAEHDRMIATLALHARPVEGVMVPLSKVVTVSAATTPVELQDFAGKYGHSRFPVHGDEPGELRGYLHILDALNGAPRERPLPVRVLPTVAGGAMLADVLALMRKSRAQVVAVAGRDGATVGVATLDDVLVALLQPAD</sequence>
<dbReference type="EMBL" id="JABVEC010000001">
    <property type="protein sequence ID" value="MBC6464379.1"/>
    <property type="molecule type" value="Genomic_DNA"/>
</dbReference>
<keyword evidence="6 8" id="KW-0472">Membrane</keyword>
<dbReference type="InterPro" id="IPR051676">
    <property type="entry name" value="UPF0053_domain"/>
</dbReference>
<dbReference type="SUPFAM" id="SSF54631">
    <property type="entry name" value="CBS-domain pair"/>
    <property type="match status" value="1"/>
</dbReference>
<dbReference type="RefSeq" id="WP_187241303.1">
    <property type="nucleotide sequence ID" value="NZ_BAAAOK010000011.1"/>
</dbReference>
<keyword evidence="5 8" id="KW-1133">Transmembrane helix</keyword>
<accession>A0ABR7LHY9</accession>
<feature type="domain" description="CBS" evidence="10">
    <location>
        <begin position="219"/>
        <end position="278"/>
    </location>
</feature>
<evidence type="ECO:0000256" key="5">
    <source>
        <dbReference type="ARBA" id="ARBA00022989"/>
    </source>
</evidence>
<keyword evidence="2" id="KW-1003">Cell membrane</keyword>
<evidence type="ECO:0000259" key="10">
    <source>
        <dbReference type="PROSITE" id="PS51371"/>
    </source>
</evidence>
<dbReference type="Gene3D" id="3.10.580.10">
    <property type="entry name" value="CBS-domain"/>
    <property type="match status" value="1"/>
</dbReference>
<evidence type="ECO:0000256" key="4">
    <source>
        <dbReference type="ARBA" id="ARBA00022737"/>
    </source>
</evidence>